<feature type="compositionally biased region" description="Low complexity" evidence="5">
    <location>
        <begin position="225"/>
        <end position="254"/>
    </location>
</feature>
<comment type="subcellular location">
    <subcellularLocation>
        <location evidence="1">Nucleus</location>
    </subcellularLocation>
</comment>
<dbReference type="InterPro" id="IPR035979">
    <property type="entry name" value="RBD_domain_sf"/>
</dbReference>
<sequence length="254" mass="28653">MRCTDLMVLGLPWKTTEVSLREYFETFGEVLMAQIKKETKSGQSKGLGFVRFGSYDAQMRVLSNRHLIDGRWCEVKVPNSKAWDIRCKVFVGRCTEDINSDDLREYFSKFGEVTDVFIPRPFRAISFITFLDPDVAQSLCGEDHIIKGVSVHVSNAAPKAEQNRGQQTQSYNYSPTNRQDLYQHLYYCFKQKTLSVTSQGGHFLSWMAQNGHNNANNFGGRKGSNNPNNPGVNGMTGPTARAAMTNRTATFYST</sequence>
<feature type="domain" description="RRM" evidence="6">
    <location>
        <begin position="4"/>
        <end position="80"/>
    </location>
</feature>
<dbReference type="SUPFAM" id="SSF54928">
    <property type="entry name" value="RNA-binding domain, RBD"/>
    <property type="match status" value="2"/>
</dbReference>
<feature type="domain" description="RRM" evidence="6">
    <location>
        <begin position="87"/>
        <end position="158"/>
    </location>
</feature>
<dbReference type="CDD" id="cd12322">
    <property type="entry name" value="RRM2_TDP43"/>
    <property type="match status" value="1"/>
</dbReference>
<evidence type="ECO:0000313" key="7">
    <source>
        <dbReference type="Proteomes" id="UP001652628"/>
    </source>
</evidence>
<dbReference type="Gene3D" id="3.30.70.330">
    <property type="match status" value="2"/>
</dbReference>
<dbReference type="PANTHER" id="PTHR48033:SF9">
    <property type="entry name" value="TAR DNA-BINDING PROTEIN 43"/>
    <property type="match status" value="1"/>
</dbReference>
<evidence type="ECO:0000256" key="5">
    <source>
        <dbReference type="SAM" id="MobiDB-lite"/>
    </source>
</evidence>
<keyword evidence="7" id="KW-1185">Reference proteome</keyword>
<keyword evidence="3" id="KW-0539">Nucleus</keyword>
<evidence type="ECO:0000256" key="1">
    <source>
        <dbReference type="ARBA" id="ARBA00004123"/>
    </source>
</evidence>
<keyword evidence="2 4" id="KW-0694">RNA-binding</keyword>
<dbReference type="Proteomes" id="UP001652628">
    <property type="component" value="Chromosome 2L"/>
</dbReference>
<evidence type="ECO:0000256" key="4">
    <source>
        <dbReference type="PROSITE-ProRule" id="PRU00176"/>
    </source>
</evidence>
<dbReference type="PROSITE" id="PS50102">
    <property type="entry name" value="RRM"/>
    <property type="match status" value="2"/>
</dbReference>
<evidence type="ECO:0000259" key="6">
    <source>
        <dbReference type="PROSITE" id="PS50102"/>
    </source>
</evidence>
<dbReference type="InterPro" id="IPR000504">
    <property type="entry name" value="RRM_dom"/>
</dbReference>
<evidence type="ECO:0000313" key="8">
    <source>
        <dbReference type="RefSeq" id="XP_070850389.1"/>
    </source>
</evidence>
<organism evidence="7 8">
    <name type="scientific">Drosophila suzukii</name>
    <name type="common">Spotted-wing drosophila fruit fly</name>
    <dbReference type="NCBI Taxonomy" id="28584"/>
    <lineage>
        <taxon>Eukaryota</taxon>
        <taxon>Metazoa</taxon>
        <taxon>Ecdysozoa</taxon>
        <taxon>Arthropoda</taxon>
        <taxon>Hexapoda</taxon>
        <taxon>Insecta</taxon>
        <taxon>Pterygota</taxon>
        <taxon>Neoptera</taxon>
        <taxon>Endopterygota</taxon>
        <taxon>Diptera</taxon>
        <taxon>Brachycera</taxon>
        <taxon>Muscomorpha</taxon>
        <taxon>Ephydroidea</taxon>
        <taxon>Drosophilidae</taxon>
        <taxon>Drosophila</taxon>
        <taxon>Sophophora</taxon>
    </lineage>
</organism>
<name>A0ABM4TK89_DROSZ</name>
<proteinExistence type="predicted"/>
<dbReference type="GeneID" id="118878302"/>
<dbReference type="RefSeq" id="XP_070850389.1">
    <property type="nucleotide sequence ID" value="XM_070994288.1"/>
</dbReference>
<dbReference type="PANTHER" id="PTHR48033">
    <property type="entry name" value="RNA-BINDING (RRM/RBD/RNP MOTIFS) FAMILY PROTEIN"/>
    <property type="match status" value="1"/>
</dbReference>
<feature type="region of interest" description="Disordered" evidence="5">
    <location>
        <begin position="215"/>
        <end position="254"/>
    </location>
</feature>
<evidence type="ECO:0000256" key="2">
    <source>
        <dbReference type="ARBA" id="ARBA00022884"/>
    </source>
</evidence>
<protein>
    <submittedName>
        <fullName evidence="8">TAR DNA-binding protein 43-like</fullName>
    </submittedName>
</protein>
<accession>A0ABM4TK89</accession>
<gene>
    <name evidence="8" type="primary">LOC118878302</name>
</gene>
<reference evidence="8" key="1">
    <citation type="submission" date="2025-08" db="UniProtKB">
        <authorList>
            <consortium name="RefSeq"/>
        </authorList>
    </citation>
    <scope>IDENTIFICATION</scope>
</reference>
<dbReference type="CDD" id="cd12321">
    <property type="entry name" value="RRM1_TDP43"/>
    <property type="match status" value="1"/>
</dbReference>
<dbReference type="InterPro" id="IPR012677">
    <property type="entry name" value="Nucleotide-bd_a/b_plait_sf"/>
</dbReference>
<dbReference type="SMART" id="SM00360">
    <property type="entry name" value="RRM"/>
    <property type="match status" value="2"/>
</dbReference>
<dbReference type="Pfam" id="PF00076">
    <property type="entry name" value="RRM_1"/>
    <property type="match status" value="2"/>
</dbReference>
<evidence type="ECO:0000256" key="3">
    <source>
        <dbReference type="ARBA" id="ARBA00023242"/>
    </source>
</evidence>